<evidence type="ECO:0000256" key="1">
    <source>
        <dbReference type="ARBA" id="ARBA00022723"/>
    </source>
</evidence>
<keyword evidence="7" id="KW-1185">Reference proteome</keyword>
<reference evidence="6 7" key="1">
    <citation type="journal article" date="2013" name="BMC Genomics">
        <title>Genomes of "Spiribacter", a streamlined, successful halophilic bacterium.</title>
        <authorList>
            <person name="Lopez-Perez M."/>
            <person name="Ghai R."/>
            <person name="Leon M.J."/>
            <person name="Rodriguez-Olmos A."/>
            <person name="Copa-Patino J.L."/>
            <person name="Soliveri J."/>
            <person name="Sanchez-Porro C."/>
            <person name="Ventosa A."/>
            <person name="Rodriguez-Valera F."/>
        </authorList>
    </citation>
    <scope>NUCLEOTIDE SEQUENCE [LARGE SCALE GENOMIC DNA]</scope>
    <source>
        <strain evidence="6 7">UAH-SP71</strain>
    </source>
</reference>
<evidence type="ECO:0000313" key="7">
    <source>
        <dbReference type="Proteomes" id="UP000017640"/>
    </source>
</evidence>
<name>U5T8Z1_9GAMM</name>
<dbReference type="RefSeq" id="WP_023368223.1">
    <property type="nucleotide sequence ID" value="NC_022664.1"/>
</dbReference>
<evidence type="ECO:0000256" key="3">
    <source>
        <dbReference type="ARBA" id="ARBA00022833"/>
    </source>
</evidence>
<organism evidence="6 7">
    <name type="scientific">Spiribacter curvatus</name>
    <dbReference type="NCBI Taxonomy" id="1335757"/>
    <lineage>
        <taxon>Bacteria</taxon>
        <taxon>Pseudomonadati</taxon>
        <taxon>Pseudomonadota</taxon>
        <taxon>Gammaproteobacteria</taxon>
        <taxon>Chromatiales</taxon>
        <taxon>Ectothiorhodospiraceae</taxon>
        <taxon>Spiribacter</taxon>
    </lineage>
</organism>
<proteinExistence type="predicted"/>
<dbReference type="EMBL" id="CP005990">
    <property type="protein sequence ID" value="AGY92732.1"/>
    <property type="molecule type" value="Genomic_DNA"/>
</dbReference>
<dbReference type="Gene3D" id="1.20.120.910">
    <property type="entry name" value="DksA, coiled-coil domain"/>
    <property type="match status" value="1"/>
</dbReference>
<dbReference type="AlphaFoldDB" id="U5T8Z1"/>
<dbReference type="PROSITE" id="PS51128">
    <property type="entry name" value="ZF_DKSA_2"/>
    <property type="match status" value="1"/>
</dbReference>
<dbReference type="GO" id="GO:0008270">
    <property type="term" value="F:zinc ion binding"/>
    <property type="evidence" value="ECO:0007669"/>
    <property type="project" value="UniProtKB-KW"/>
</dbReference>
<feature type="zinc finger region" description="dksA C4-type" evidence="4">
    <location>
        <begin position="92"/>
        <end position="116"/>
    </location>
</feature>
<dbReference type="Proteomes" id="UP000017640">
    <property type="component" value="Chromosome"/>
</dbReference>
<dbReference type="eggNOG" id="COG1734">
    <property type="taxonomic scope" value="Bacteria"/>
</dbReference>
<dbReference type="PATRIC" id="fig|1335757.3.peg.1765"/>
<accession>U5T8Z1</accession>
<dbReference type="PANTHER" id="PTHR33823:SF4">
    <property type="entry name" value="GENERAL STRESS PROTEIN 16O"/>
    <property type="match status" value="1"/>
</dbReference>
<gene>
    <name evidence="6" type="ORF">SPICUR_09055</name>
</gene>
<dbReference type="KEGG" id="spiu:SPICUR_09055"/>
<sequence length="118" mass="13332">MQDDDMQDDGIDIPHFRERLHALRAEIEGQNQARDDSRATVELDQTRVGRLSRMDALQQQAMAQATNERAQLTLTRITSALQRCDDGTYGECLRCGELINPKRLEIDPAATRCIDCAD</sequence>
<protein>
    <recommendedName>
        <fullName evidence="5">Zinc finger DksA/TraR C4-type domain-containing protein</fullName>
    </recommendedName>
</protein>
<dbReference type="STRING" id="1335757.SPICUR_09055"/>
<dbReference type="Pfam" id="PF01258">
    <property type="entry name" value="zf-dskA_traR"/>
    <property type="match status" value="1"/>
</dbReference>
<keyword evidence="3" id="KW-0862">Zinc</keyword>
<keyword evidence="2" id="KW-0863">Zinc-finger</keyword>
<evidence type="ECO:0000256" key="2">
    <source>
        <dbReference type="ARBA" id="ARBA00022771"/>
    </source>
</evidence>
<dbReference type="PANTHER" id="PTHR33823">
    <property type="entry name" value="RNA POLYMERASE-BINDING TRANSCRIPTION FACTOR DKSA-RELATED"/>
    <property type="match status" value="1"/>
</dbReference>
<dbReference type="HOGENOM" id="CLU_043144_3_3_6"/>
<evidence type="ECO:0000259" key="5">
    <source>
        <dbReference type="Pfam" id="PF01258"/>
    </source>
</evidence>
<dbReference type="InterPro" id="IPR000962">
    <property type="entry name" value="Znf_DskA_TraR"/>
</dbReference>
<feature type="domain" description="Zinc finger DksA/TraR C4-type" evidence="5">
    <location>
        <begin position="87"/>
        <end position="117"/>
    </location>
</feature>
<evidence type="ECO:0000256" key="4">
    <source>
        <dbReference type="PROSITE-ProRule" id="PRU00510"/>
    </source>
</evidence>
<evidence type="ECO:0000313" key="6">
    <source>
        <dbReference type="EMBL" id="AGY92732.1"/>
    </source>
</evidence>
<keyword evidence="1" id="KW-0479">Metal-binding</keyword>
<dbReference type="SUPFAM" id="SSF57716">
    <property type="entry name" value="Glucocorticoid receptor-like (DNA-binding domain)"/>
    <property type="match status" value="1"/>
</dbReference>